<dbReference type="SUPFAM" id="SSF51905">
    <property type="entry name" value="FAD/NAD(P)-binding domain"/>
    <property type="match status" value="1"/>
</dbReference>
<dbReference type="RefSeq" id="WP_135794532.1">
    <property type="nucleotide sequence ID" value="NZ_BNBQ01000016.1"/>
</dbReference>
<dbReference type="InterPro" id="IPR036188">
    <property type="entry name" value="FAD/NAD-bd_sf"/>
</dbReference>
<dbReference type="EMBL" id="SRRU01000016">
    <property type="protein sequence ID" value="TGN74274.1"/>
    <property type="molecule type" value="Genomic_DNA"/>
</dbReference>
<evidence type="ECO:0000313" key="2">
    <source>
        <dbReference type="EMBL" id="TGN74274.1"/>
    </source>
</evidence>
<reference evidence="2 3" key="1">
    <citation type="submission" date="2019-04" db="EMBL/GenBank/DDBJ databases">
        <title>Streptomyces sp. nov. Bv016 isolated from bark of Buahinia variegata.</title>
        <authorList>
            <person name="Kanchanasin P."/>
            <person name="Tanasupawat S."/>
            <person name="Yuki M."/>
            <person name="Kudo T."/>
        </authorList>
    </citation>
    <scope>NUCLEOTIDE SEQUENCE [LARGE SCALE GENOMIC DNA]</scope>
    <source>
        <strain evidence="2 3">JCM 4765</strain>
    </source>
</reference>
<keyword evidence="3" id="KW-1185">Reference proteome</keyword>
<dbReference type="Pfam" id="PF01494">
    <property type="entry name" value="FAD_binding_3"/>
    <property type="match status" value="1"/>
</dbReference>
<evidence type="ECO:0000313" key="3">
    <source>
        <dbReference type="Proteomes" id="UP000298513"/>
    </source>
</evidence>
<sequence length="463" mass="49461">MSDAPRPTAVVIGAGMSGLLAAAALAGHADVTLIERDTLPAGPEPRRGVPQARHAHVVWTGGVTALDTLLPGLTEELVAHGARLAHIMGDMVSRAPNEIWFRRFTSTPHRNLVCSRDLLDAVTRERVLAGPRITLRQNTTAARLAGDAARVTGVYLRTSGSDTEEYLAADLVLDASGRGSRAPHWLERLGLPAVAERRVDAGVAYATRVFRAPAPGFPLVNVQANPATAPGRGGIILPAEDGRWIVTLSGTRGGEPTDDPEAFTDFAHGLGDPVIGELLRDAEPLTDVATTRSTANRRRYFEKLGRWPDGFTVIGDAIAGYNPVYGHGITVAAQSAVALRDYAAMRGLLRPGSARRLQKLLTRPVAAAWDLAIGQDIFYPGATDRPATRMERALAAFVDRAVATGARNPRALAALLDVMSLSRPATRLLSPGMLLPMLFGPRRPFLTDAPLTEEERKAVVREG</sequence>
<dbReference type="Proteomes" id="UP000298513">
    <property type="component" value="Unassembled WGS sequence"/>
</dbReference>
<comment type="caution">
    <text evidence="2">The sequence shown here is derived from an EMBL/GenBank/DDBJ whole genome shotgun (WGS) entry which is preliminary data.</text>
</comment>
<name>A0A4Z1CYN6_STRGP</name>
<protein>
    <submittedName>
        <fullName evidence="2">Pyridine nucleotide-disulfide oxidoreductase</fullName>
    </submittedName>
</protein>
<dbReference type="AlphaFoldDB" id="A0A4Z1CYN6"/>
<dbReference type="Gene3D" id="3.50.50.60">
    <property type="entry name" value="FAD/NAD(P)-binding domain"/>
    <property type="match status" value="1"/>
</dbReference>
<dbReference type="GO" id="GO:0071949">
    <property type="term" value="F:FAD binding"/>
    <property type="evidence" value="ECO:0007669"/>
    <property type="project" value="InterPro"/>
</dbReference>
<dbReference type="GeneID" id="91534492"/>
<evidence type="ECO:0000259" key="1">
    <source>
        <dbReference type="Pfam" id="PF01494"/>
    </source>
</evidence>
<accession>A0A4Z1CYN6</accession>
<dbReference type="PANTHER" id="PTHR43422:SF3">
    <property type="entry name" value="THIAMINE THIAZOLE SYNTHASE"/>
    <property type="match status" value="1"/>
</dbReference>
<dbReference type="PANTHER" id="PTHR43422">
    <property type="entry name" value="THIAMINE THIAZOLE SYNTHASE"/>
    <property type="match status" value="1"/>
</dbReference>
<gene>
    <name evidence="2" type="ORF">E5082_30940</name>
</gene>
<feature type="domain" description="FAD-binding" evidence="1">
    <location>
        <begin position="9"/>
        <end position="339"/>
    </location>
</feature>
<proteinExistence type="predicted"/>
<organism evidence="2 3">
    <name type="scientific">Streptomyces griseoluteus</name>
    <dbReference type="NCBI Taxonomy" id="29306"/>
    <lineage>
        <taxon>Bacteria</taxon>
        <taxon>Bacillati</taxon>
        <taxon>Actinomycetota</taxon>
        <taxon>Actinomycetes</taxon>
        <taxon>Kitasatosporales</taxon>
        <taxon>Streptomycetaceae</taxon>
        <taxon>Streptomyces</taxon>
    </lineage>
</organism>
<dbReference type="InterPro" id="IPR002938">
    <property type="entry name" value="FAD-bd"/>
</dbReference>